<dbReference type="AlphaFoldDB" id="A0A6A5ZYB1"/>
<sequence length="147" mass="17092">FFDPLGETEPSTTVYTLTVLCPPRPPPRWLPKFFTRTPVSCRDYNSTHFSIRPRDDDPRNPNYDCFELYHLNGMKRKTVKIKCGWFPLEMRCVHVQNGTKRCDEGCYVLEKGGDLARWMCKQTDCEGHVYCDNVVEDGDKVVCFGKK</sequence>
<dbReference type="RefSeq" id="XP_033517749.1">
    <property type="nucleotide sequence ID" value="XM_033662775.1"/>
</dbReference>
<name>A0A6A5ZYB1_9PLEO</name>
<dbReference type="EMBL" id="ML977532">
    <property type="protein sequence ID" value="KAF2123301.1"/>
    <property type="molecule type" value="Genomic_DNA"/>
</dbReference>
<keyword evidence="2" id="KW-1185">Reference proteome</keyword>
<protein>
    <submittedName>
        <fullName evidence="1">Uncharacterized protein</fullName>
    </submittedName>
</protein>
<dbReference type="GeneID" id="54403207"/>
<organism evidence="1 2">
    <name type="scientific">Dothidotthia symphoricarpi CBS 119687</name>
    <dbReference type="NCBI Taxonomy" id="1392245"/>
    <lineage>
        <taxon>Eukaryota</taxon>
        <taxon>Fungi</taxon>
        <taxon>Dikarya</taxon>
        <taxon>Ascomycota</taxon>
        <taxon>Pezizomycotina</taxon>
        <taxon>Dothideomycetes</taxon>
        <taxon>Pleosporomycetidae</taxon>
        <taxon>Pleosporales</taxon>
        <taxon>Dothidotthiaceae</taxon>
        <taxon>Dothidotthia</taxon>
    </lineage>
</organism>
<feature type="non-terminal residue" evidence="1">
    <location>
        <position position="1"/>
    </location>
</feature>
<accession>A0A6A5ZYB1</accession>
<feature type="non-terminal residue" evidence="1">
    <location>
        <position position="147"/>
    </location>
</feature>
<evidence type="ECO:0000313" key="2">
    <source>
        <dbReference type="Proteomes" id="UP000799771"/>
    </source>
</evidence>
<dbReference type="OrthoDB" id="3787841at2759"/>
<evidence type="ECO:0000313" key="1">
    <source>
        <dbReference type="EMBL" id="KAF2123301.1"/>
    </source>
</evidence>
<reference evidence="1" key="1">
    <citation type="journal article" date="2020" name="Stud. Mycol.">
        <title>101 Dothideomycetes genomes: a test case for predicting lifestyles and emergence of pathogens.</title>
        <authorList>
            <person name="Haridas S."/>
            <person name="Albert R."/>
            <person name="Binder M."/>
            <person name="Bloem J."/>
            <person name="Labutti K."/>
            <person name="Salamov A."/>
            <person name="Andreopoulos B."/>
            <person name="Baker S."/>
            <person name="Barry K."/>
            <person name="Bills G."/>
            <person name="Bluhm B."/>
            <person name="Cannon C."/>
            <person name="Castanera R."/>
            <person name="Culley D."/>
            <person name="Daum C."/>
            <person name="Ezra D."/>
            <person name="Gonzalez J."/>
            <person name="Henrissat B."/>
            <person name="Kuo A."/>
            <person name="Liang C."/>
            <person name="Lipzen A."/>
            <person name="Lutzoni F."/>
            <person name="Magnuson J."/>
            <person name="Mondo S."/>
            <person name="Nolan M."/>
            <person name="Ohm R."/>
            <person name="Pangilinan J."/>
            <person name="Park H.-J."/>
            <person name="Ramirez L."/>
            <person name="Alfaro M."/>
            <person name="Sun H."/>
            <person name="Tritt A."/>
            <person name="Yoshinaga Y."/>
            <person name="Zwiers L.-H."/>
            <person name="Turgeon B."/>
            <person name="Goodwin S."/>
            <person name="Spatafora J."/>
            <person name="Crous P."/>
            <person name="Grigoriev I."/>
        </authorList>
    </citation>
    <scope>NUCLEOTIDE SEQUENCE</scope>
    <source>
        <strain evidence="1">CBS 119687</strain>
    </source>
</reference>
<gene>
    <name evidence="1" type="ORF">P153DRAFT_255933</name>
</gene>
<proteinExistence type="predicted"/>
<dbReference type="Proteomes" id="UP000799771">
    <property type="component" value="Unassembled WGS sequence"/>
</dbReference>